<dbReference type="GO" id="GO:0048471">
    <property type="term" value="C:perinuclear region of cytoplasm"/>
    <property type="evidence" value="ECO:0007669"/>
    <property type="project" value="TreeGrafter"/>
</dbReference>
<dbReference type="InterPro" id="IPR001611">
    <property type="entry name" value="Leu-rich_rpt"/>
</dbReference>
<protein>
    <recommendedName>
        <fullName evidence="6">RNI-like protein</fullName>
    </recommendedName>
</protein>
<dbReference type="InterPro" id="IPR027038">
    <property type="entry name" value="RanGap"/>
</dbReference>
<dbReference type="InterPro" id="IPR032675">
    <property type="entry name" value="LRR_dom_sf"/>
</dbReference>
<keyword evidence="3" id="KW-0677">Repeat</keyword>
<dbReference type="Proteomes" id="UP000467700">
    <property type="component" value="Unassembled WGS sequence"/>
</dbReference>
<name>A0A8S0XSK5_CYCAE</name>
<dbReference type="GO" id="GO:0005634">
    <property type="term" value="C:nucleus"/>
    <property type="evidence" value="ECO:0007669"/>
    <property type="project" value="TreeGrafter"/>
</dbReference>
<dbReference type="GO" id="GO:0005096">
    <property type="term" value="F:GTPase activator activity"/>
    <property type="evidence" value="ECO:0007669"/>
    <property type="project" value="UniProtKB-KW"/>
</dbReference>
<organism evidence="4 5">
    <name type="scientific">Cyclocybe aegerita</name>
    <name type="common">Black poplar mushroom</name>
    <name type="synonym">Agrocybe aegerita</name>
    <dbReference type="NCBI Taxonomy" id="1973307"/>
    <lineage>
        <taxon>Eukaryota</taxon>
        <taxon>Fungi</taxon>
        <taxon>Dikarya</taxon>
        <taxon>Basidiomycota</taxon>
        <taxon>Agaricomycotina</taxon>
        <taxon>Agaricomycetes</taxon>
        <taxon>Agaricomycetidae</taxon>
        <taxon>Agaricales</taxon>
        <taxon>Agaricineae</taxon>
        <taxon>Bolbitiaceae</taxon>
        <taxon>Cyclocybe</taxon>
    </lineage>
</organism>
<dbReference type="Gene3D" id="3.80.10.10">
    <property type="entry name" value="Ribonuclease Inhibitor"/>
    <property type="match status" value="1"/>
</dbReference>
<evidence type="ECO:0000313" key="4">
    <source>
        <dbReference type="EMBL" id="CAA7270423.1"/>
    </source>
</evidence>
<dbReference type="EMBL" id="CACVBS010000090">
    <property type="protein sequence ID" value="CAA7270423.1"/>
    <property type="molecule type" value="Genomic_DNA"/>
</dbReference>
<keyword evidence="1" id="KW-0343">GTPase activation</keyword>
<dbReference type="AlphaFoldDB" id="A0A8S0XSK5"/>
<reference evidence="4 5" key="1">
    <citation type="submission" date="2020-01" db="EMBL/GenBank/DDBJ databases">
        <authorList>
            <person name="Gupta K D."/>
        </authorList>
    </citation>
    <scope>NUCLEOTIDE SEQUENCE [LARGE SCALE GENOMIC DNA]</scope>
</reference>
<evidence type="ECO:0000256" key="1">
    <source>
        <dbReference type="ARBA" id="ARBA00022468"/>
    </source>
</evidence>
<dbReference type="PANTHER" id="PTHR24113">
    <property type="entry name" value="RAN GTPASE-ACTIVATING PROTEIN 1"/>
    <property type="match status" value="1"/>
</dbReference>
<dbReference type="OrthoDB" id="184583at2759"/>
<dbReference type="GO" id="GO:0031267">
    <property type="term" value="F:small GTPase binding"/>
    <property type="evidence" value="ECO:0007669"/>
    <property type="project" value="TreeGrafter"/>
</dbReference>
<dbReference type="SUPFAM" id="SSF52047">
    <property type="entry name" value="RNI-like"/>
    <property type="match status" value="1"/>
</dbReference>
<dbReference type="GO" id="GO:0005829">
    <property type="term" value="C:cytosol"/>
    <property type="evidence" value="ECO:0007669"/>
    <property type="project" value="TreeGrafter"/>
</dbReference>
<evidence type="ECO:0000256" key="3">
    <source>
        <dbReference type="ARBA" id="ARBA00022737"/>
    </source>
</evidence>
<proteinExistence type="predicted"/>
<evidence type="ECO:0000256" key="2">
    <source>
        <dbReference type="ARBA" id="ARBA00022614"/>
    </source>
</evidence>
<dbReference type="SMART" id="SM00368">
    <property type="entry name" value="LRR_RI"/>
    <property type="match status" value="5"/>
</dbReference>
<accession>A0A8S0XSK5</accession>
<comment type="caution">
    <text evidence="4">The sequence shown here is derived from an EMBL/GenBank/DDBJ whole genome shotgun (WGS) entry which is preliminary data.</text>
</comment>
<keyword evidence="5" id="KW-1185">Reference proteome</keyword>
<dbReference type="Pfam" id="PF13516">
    <property type="entry name" value="LRR_6"/>
    <property type="match status" value="1"/>
</dbReference>
<dbReference type="GO" id="GO:0006913">
    <property type="term" value="P:nucleocytoplasmic transport"/>
    <property type="evidence" value="ECO:0007669"/>
    <property type="project" value="TreeGrafter"/>
</dbReference>
<gene>
    <name evidence="4" type="ORF">AAE3_LOCUS12808</name>
</gene>
<evidence type="ECO:0008006" key="6">
    <source>
        <dbReference type="Google" id="ProtNLM"/>
    </source>
</evidence>
<sequence>MANFRVLDFRHRQLKLDTAQEVRDLFQDVALDQVEVLRMSGNTISAAAGQELGELIRKMPSLQVAHLSDIITSRTIDEVPPAISAICDALLTCSRLVELDLSDNAFGSRVAPTLVPLLSGHTGIQVLKLNNNGLGPEGGRIVASALLNNARKAANEFDSEGSKLRVVVCGRNRLEDGSAPLWGEVLAAHKNVQKVKMVNNGFREDGVLAIAQGLLSCHDLRHLSLRDSTAHNFDGTNSARGWHVLADVIQRSTSLEYLDLSDANLTAEGGSEIIESLSSTPHPDLETVLLENNDLNNSHFARLRSILNTHLPALALLDRTSH</sequence>
<dbReference type="PANTHER" id="PTHR24113:SF12">
    <property type="entry name" value="RAN GTPASE-ACTIVATING PROTEIN 1"/>
    <property type="match status" value="1"/>
</dbReference>
<evidence type="ECO:0000313" key="5">
    <source>
        <dbReference type="Proteomes" id="UP000467700"/>
    </source>
</evidence>
<keyword evidence="2" id="KW-0433">Leucine-rich repeat</keyword>